<evidence type="ECO:0000256" key="3">
    <source>
        <dbReference type="ARBA" id="ARBA00022598"/>
    </source>
</evidence>
<dbReference type="PROSITE" id="PS51273">
    <property type="entry name" value="GATASE_TYPE_1"/>
    <property type="match status" value="1"/>
</dbReference>
<dbReference type="EMBL" id="FNGO01000010">
    <property type="protein sequence ID" value="SDL85127.1"/>
    <property type="molecule type" value="Genomic_DNA"/>
</dbReference>
<dbReference type="AlphaFoldDB" id="A0A1G9NGD0"/>
<name>A0A1G9NGD0_9FIRM</name>
<comment type="subunit">
    <text evidence="9">Homodimer.</text>
</comment>
<dbReference type="FunFam" id="3.30.300.10:FF:000002">
    <property type="entry name" value="GMP synthase [glutamine-hydrolyzing]"/>
    <property type="match status" value="1"/>
</dbReference>
<dbReference type="CDD" id="cd01997">
    <property type="entry name" value="GMP_synthase_C"/>
    <property type="match status" value="1"/>
</dbReference>
<evidence type="ECO:0000256" key="1">
    <source>
        <dbReference type="ARBA" id="ARBA00002332"/>
    </source>
</evidence>
<dbReference type="UniPathway" id="UPA00189">
    <property type="reaction ID" value="UER00296"/>
</dbReference>
<keyword evidence="3 9" id="KW-0436">Ligase</keyword>
<feature type="binding site" evidence="10">
    <location>
        <begin position="228"/>
        <end position="234"/>
    </location>
    <ligand>
        <name>ATP</name>
        <dbReference type="ChEBI" id="CHEBI:30616"/>
    </ligand>
</feature>
<keyword evidence="6 9" id="KW-0658">Purine biosynthesis</keyword>
<dbReference type="PRINTS" id="PR00096">
    <property type="entry name" value="GATASE"/>
</dbReference>
<dbReference type="FunFam" id="3.40.50.620:FF:000001">
    <property type="entry name" value="GMP synthase [glutamine-hydrolyzing]"/>
    <property type="match status" value="1"/>
</dbReference>
<dbReference type="Proteomes" id="UP000199476">
    <property type="component" value="Unassembled WGS sequence"/>
</dbReference>
<feature type="active site" description="Nucleophile" evidence="9">
    <location>
        <position position="82"/>
    </location>
</feature>
<comment type="catalytic activity">
    <reaction evidence="9">
        <text>XMP + L-glutamine + ATP + H2O = GMP + L-glutamate + AMP + diphosphate + 2 H(+)</text>
        <dbReference type="Rhea" id="RHEA:11680"/>
        <dbReference type="ChEBI" id="CHEBI:15377"/>
        <dbReference type="ChEBI" id="CHEBI:15378"/>
        <dbReference type="ChEBI" id="CHEBI:29985"/>
        <dbReference type="ChEBI" id="CHEBI:30616"/>
        <dbReference type="ChEBI" id="CHEBI:33019"/>
        <dbReference type="ChEBI" id="CHEBI:57464"/>
        <dbReference type="ChEBI" id="CHEBI:58115"/>
        <dbReference type="ChEBI" id="CHEBI:58359"/>
        <dbReference type="ChEBI" id="CHEBI:456215"/>
        <dbReference type="EC" id="6.3.5.2"/>
    </reaction>
</comment>
<gene>
    <name evidence="9" type="primary">guaA</name>
    <name evidence="12" type="ORF">SAMN04488692_11056</name>
</gene>
<dbReference type="GO" id="GO:0005829">
    <property type="term" value="C:cytosol"/>
    <property type="evidence" value="ECO:0007669"/>
    <property type="project" value="TreeGrafter"/>
</dbReference>
<evidence type="ECO:0000256" key="2">
    <source>
        <dbReference type="ARBA" id="ARBA00005153"/>
    </source>
</evidence>
<dbReference type="InterPro" id="IPR022955">
    <property type="entry name" value="GMP_synthase"/>
</dbReference>
<dbReference type="Pfam" id="PF00958">
    <property type="entry name" value="GMP_synt_C"/>
    <property type="match status" value="1"/>
</dbReference>
<keyword evidence="8 9" id="KW-0315">Glutamine amidotransferase</keyword>
<dbReference type="InterPro" id="IPR014729">
    <property type="entry name" value="Rossmann-like_a/b/a_fold"/>
</dbReference>
<dbReference type="STRING" id="321763.SAMN04488692_11056"/>
<comment type="function">
    <text evidence="1 9">Catalyzes the synthesis of GMP from XMP.</text>
</comment>
<evidence type="ECO:0000256" key="6">
    <source>
        <dbReference type="ARBA" id="ARBA00022755"/>
    </source>
</evidence>
<dbReference type="RefSeq" id="WP_089760011.1">
    <property type="nucleotide sequence ID" value="NZ_FNGO01000010.1"/>
</dbReference>
<dbReference type="InterPro" id="IPR001674">
    <property type="entry name" value="GMP_synth_C"/>
</dbReference>
<evidence type="ECO:0000313" key="12">
    <source>
        <dbReference type="EMBL" id="SDL85127.1"/>
    </source>
</evidence>
<accession>A0A1G9NGD0</accession>
<dbReference type="PANTHER" id="PTHR11922:SF2">
    <property type="entry name" value="GMP SYNTHASE [GLUTAMINE-HYDROLYZING]"/>
    <property type="match status" value="1"/>
</dbReference>
<dbReference type="HAMAP" id="MF_00344">
    <property type="entry name" value="GMP_synthase"/>
    <property type="match status" value="1"/>
</dbReference>
<dbReference type="NCBIfam" id="NF000848">
    <property type="entry name" value="PRK00074.1"/>
    <property type="match status" value="1"/>
</dbReference>
<dbReference type="InterPro" id="IPR022310">
    <property type="entry name" value="NAD/GMP_synthase"/>
</dbReference>
<dbReference type="OrthoDB" id="9802219at2"/>
<keyword evidence="4 9" id="KW-0547">Nucleotide-binding</keyword>
<evidence type="ECO:0000256" key="10">
    <source>
        <dbReference type="PROSITE-ProRule" id="PRU00886"/>
    </source>
</evidence>
<dbReference type="PANTHER" id="PTHR11922">
    <property type="entry name" value="GMP SYNTHASE-RELATED"/>
    <property type="match status" value="1"/>
</dbReference>
<dbReference type="NCBIfam" id="TIGR00884">
    <property type="entry name" value="guaA_Cterm"/>
    <property type="match status" value="1"/>
</dbReference>
<feature type="domain" description="GMPS ATP-PPase" evidence="11">
    <location>
        <begin position="200"/>
        <end position="391"/>
    </location>
</feature>
<dbReference type="SUPFAM" id="SSF52317">
    <property type="entry name" value="Class I glutamine amidotransferase-like"/>
    <property type="match status" value="1"/>
</dbReference>
<evidence type="ECO:0000256" key="4">
    <source>
        <dbReference type="ARBA" id="ARBA00022741"/>
    </source>
</evidence>
<dbReference type="InterPro" id="IPR029062">
    <property type="entry name" value="Class_I_gatase-like"/>
</dbReference>
<proteinExistence type="inferred from homology"/>
<organism evidence="12 13">
    <name type="scientific">Halarsenatibacter silvermanii</name>
    <dbReference type="NCBI Taxonomy" id="321763"/>
    <lineage>
        <taxon>Bacteria</taxon>
        <taxon>Bacillati</taxon>
        <taxon>Bacillota</taxon>
        <taxon>Clostridia</taxon>
        <taxon>Halanaerobiales</taxon>
        <taxon>Halarsenatibacteraceae</taxon>
        <taxon>Halarsenatibacter</taxon>
    </lineage>
</organism>
<dbReference type="Gene3D" id="3.40.50.880">
    <property type="match status" value="1"/>
</dbReference>
<dbReference type="NCBIfam" id="TIGR00888">
    <property type="entry name" value="guaA_Nterm"/>
    <property type="match status" value="1"/>
</dbReference>
<evidence type="ECO:0000256" key="5">
    <source>
        <dbReference type="ARBA" id="ARBA00022749"/>
    </source>
</evidence>
<dbReference type="CDD" id="cd01742">
    <property type="entry name" value="GATase1_GMP_Synthase"/>
    <property type="match status" value="1"/>
</dbReference>
<protein>
    <recommendedName>
        <fullName evidence="9">GMP synthase [glutamine-hydrolyzing]</fullName>
        <ecNumber evidence="9">6.3.5.2</ecNumber>
    </recommendedName>
    <alternativeName>
        <fullName evidence="9">GMP synthetase</fullName>
    </alternativeName>
    <alternativeName>
        <fullName evidence="9">Glutamine amidotransferase</fullName>
    </alternativeName>
</protein>
<dbReference type="SUPFAM" id="SSF52402">
    <property type="entry name" value="Adenine nucleotide alpha hydrolases-like"/>
    <property type="match status" value="1"/>
</dbReference>
<dbReference type="GO" id="GO:0003921">
    <property type="term" value="F:GMP synthase activity"/>
    <property type="evidence" value="ECO:0007669"/>
    <property type="project" value="InterPro"/>
</dbReference>
<evidence type="ECO:0000256" key="7">
    <source>
        <dbReference type="ARBA" id="ARBA00022840"/>
    </source>
</evidence>
<dbReference type="PRINTS" id="PR00097">
    <property type="entry name" value="ANTSNTHASEII"/>
</dbReference>
<dbReference type="FunFam" id="3.40.50.880:FF:000001">
    <property type="entry name" value="GMP synthase [glutamine-hydrolyzing]"/>
    <property type="match status" value="1"/>
</dbReference>
<dbReference type="PROSITE" id="PS51553">
    <property type="entry name" value="GMPS_ATP_PPASE"/>
    <property type="match status" value="1"/>
</dbReference>
<evidence type="ECO:0000313" key="13">
    <source>
        <dbReference type="Proteomes" id="UP000199476"/>
    </source>
</evidence>
<keyword evidence="5 9" id="KW-0332">GMP biosynthesis</keyword>
<dbReference type="EC" id="6.3.5.2" evidence="9"/>
<comment type="pathway">
    <text evidence="2 9">Purine metabolism; GMP biosynthesis; GMP from XMP (L-Gln route): step 1/1.</text>
</comment>
<dbReference type="Gene3D" id="3.40.50.620">
    <property type="entry name" value="HUPs"/>
    <property type="match status" value="1"/>
</dbReference>
<keyword evidence="7 9" id="KW-0067">ATP-binding</keyword>
<dbReference type="InterPro" id="IPR004739">
    <property type="entry name" value="GMP_synth_GATase"/>
</dbReference>
<feature type="active site" evidence="9">
    <location>
        <position position="175"/>
    </location>
</feature>
<evidence type="ECO:0000259" key="11">
    <source>
        <dbReference type="PROSITE" id="PS51553"/>
    </source>
</evidence>
<evidence type="ECO:0000256" key="8">
    <source>
        <dbReference type="ARBA" id="ARBA00022962"/>
    </source>
</evidence>
<evidence type="ECO:0000256" key="9">
    <source>
        <dbReference type="HAMAP-Rule" id="MF_00344"/>
    </source>
</evidence>
<reference evidence="12 13" key="1">
    <citation type="submission" date="2016-10" db="EMBL/GenBank/DDBJ databases">
        <authorList>
            <person name="de Groot N.N."/>
        </authorList>
    </citation>
    <scope>NUCLEOTIDE SEQUENCE [LARGE SCALE GENOMIC DNA]</scope>
    <source>
        <strain evidence="12 13">SLAS-1</strain>
    </source>
</reference>
<dbReference type="SUPFAM" id="SSF54810">
    <property type="entry name" value="GMP synthetase C-terminal dimerisation domain"/>
    <property type="match status" value="1"/>
</dbReference>
<dbReference type="Pfam" id="PF00117">
    <property type="entry name" value="GATase"/>
    <property type="match status" value="1"/>
</dbReference>
<sequence>MERDKLAVINFGGQYVRLIARKIRELGVYCEIVDPENAYDLCSSQRVKGIILSGGPDSVQEEGAPVLDQSFFDLGKPVLGICYGMQLMAEILPGGRIEDGSLSEYGRAEVKIIDTDVLFEDIFERGEVFTAWMSHGDSVVKEPEDFEILAETASVPIVAMADRQKNLYGVQFHPEVTHTERGSDILANFIFDICGLEENWQISDIVQDRVEQIKSVLDDDANVLIGLSGGVDSSVAAALIQEAVGDRLTGIFIDHGLLRQGEAEQVKKSFSQVFEFPIKFIDASQRFLGQLEGVSDPEEKRNIIGREFIKVFEQEAEDLENVTHLAQGTIYSDVIESGLDQNAALIKSHHNVGGLPERMELNLLEPLREFFKDEVRRIGEELGLPEDVVWRQPFPGPGLAIRVIGEVTREKLALLRKADYIFREELQNSGISDKVWQSFAVLPDMKSVGVMGDTRTYGYPIILRAVDSEEAMTADWVKIPHELLDKIAGRIVNEMEQINRVVYDVSSKPPATIEWE</sequence>
<dbReference type="InterPro" id="IPR017926">
    <property type="entry name" value="GATASE"/>
</dbReference>
<feature type="active site" evidence="9">
    <location>
        <position position="173"/>
    </location>
</feature>
<dbReference type="Pfam" id="PF02540">
    <property type="entry name" value="NAD_synthase"/>
    <property type="match status" value="1"/>
</dbReference>
<keyword evidence="13" id="KW-1185">Reference proteome</keyword>
<dbReference type="Gene3D" id="3.30.300.10">
    <property type="match status" value="1"/>
</dbReference>
<dbReference type="InterPro" id="IPR025777">
    <property type="entry name" value="GMPS_ATP_PPase_dom"/>
</dbReference>
<dbReference type="GO" id="GO:0005524">
    <property type="term" value="F:ATP binding"/>
    <property type="evidence" value="ECO:0007669"/>
    <property type="project" value="UniProtKB-UniRule"/>
</dbReference>